<keyword evidence="1" id="KW-0812">Transmembrane</keyword>
<evidence type="ECO:0000256" key="1">
    <source>
        <dbReference type="SAM" id="Phobius"/>
    </source>
</evidence>
<feature type="transmembrane region" description="Helical" evidence="1">
    <location>
        <begin position="30"/>
        <end position="48"/>
    </location>
</feature>
<reference evidence="2 3" key="1">
    <citation type="submission" date="2021-03" db="EMBL/GenBank/DDBJ databases">
        <title>Genomic Encyclopedia of Type Strains, Phase IV (KMG-IV): sequencing the most valuable type-strain genomes for metagenomic binning, comparative biology and taxonomic classification.</title>
        <authorList>
            <person name="Goeker M."/>
        </authorList>
    </citation>
    <scope>NUCLEOTIDE SEQUENCE [LARGE SCALE GENOMIC DNA]</scope>
    <source>
        <strain evidence="2 3">DSM 26675</strain>
    </source>
</reference>
<dbReference type="RefSeq" id="WP_066400149.1">
    <property type="nucleotide sequence ID" value="NZ_JAGIKZ010000026.1"/>
</dbReference>
<protein>
    <recommendedName>
        <fullName evidence="4">Rod shape-determining protein MreD</fullName>
    </recommendedName>
</protein>
<feature type="transmembrane region" description="Helical" evidence="1">
    <location>
        <begin position="60"/>
        <end position="80"/>
    </location>
</feature>
<feature type="transmembrane region" description="Helical" evidence="1">
    <location>
        <begin position="6"/>
        <end position="23"/>
    </location>
</feature>
<dbReference type="EMBL" id="JAGIKZ010000026">
    <property type="protein sequence ID" value="MBP2242751.1"/>
    <property type="molecule type" value="Genomic_DNA"/>
</dbReference>
<comment type="caution">
    <text evidence="2">The sequence shown here is derived from an EMBL/GenBank/DDBJ whole genome shotgun (WGS) entry which is preliminary data.</text>
</comment>
<evidence type="ECO:0008006" key="4">
    <source>
        <dbReference type="Google" id="ProtNLM"/>
    </source>
</evidence>
<evidence type="ECO:0000313" key="3">
    <source>
        <dbReference type="Proteomes" id="UP001519293"/>
    </source>
</evidence>
<proteinExistence type="predicted"/>
<dbReference type="Proteomes" id="UP001519293">
    <property type="component" value="Unassembled WGS sequence"/>
</dbReference>
<feature type="transmembrane region" description="Helical" evidence="1">
    <location>
        <begin position="92"/>
        <end position="111"/>
    </location>
</feature>
<evidence type="ECO:0000313" key="2">
    <source>
        <dbReference type="EMBL" id="MBP2242751.1"/>
    </source>
</evidence>
<sequence length="157" mass="18599">MVLLVYAFFIILNIIAYLIPKKLTKAENYVTSIFALLFGISVDLVLNLKYELYGYFGPGFQWWGFIGEFLYFIPINILFLNSLPSSHRIGKILIYIIIWSLSSVALESLIIKTDFFNYNNWHLWYSAVIYPFVFFILYLQFKYVRKLMKISDQGELR</sequence>
<keyword evidence="3" id="KW-1185">Reference proteome</keyword>
<organism evidence="2 3">
    <name type="scientific">Cytobacillus eiseniae</name>
    <dbReference type="NCBI Taxonomy" id="762947"/>
    <lineage>
        <taxon>Bacteria</taxon>
        <taxon>Bacillati</taxon>
        <taxon>Bacillota</taxon>
        <taxon>Bacilli</taxon>
        <taxon>Bacillales</taxon>
        <taxon>Bacillaceae</taxon>
        <taxon>Cytobacillus</taxon>
    </lineage>
</organism>
<keyword evidence="1" id="KW-0472">Membrane</keyword>
<keyword evidence="1" id="KW-1133">Transmembrane helix</keyword>
<accession>A0ABS4RIR1</accession>
<gene>
    <name evidence="2" type="ORF">J2Z40_003331</name>
</gene>
<name>A0ABS4RIR1_9BACI</name>
<feature type="transmembrane region" description="Helical" evidence="1">
    <location>
        <begin position="123"/>
        <end position="141"/>
    </location>
</feature>